<dbReference type="Proteomes" id="UP000501076">
    <property type="component" value="Chromosome"/>
</dbReference>
<protein>
    <submittedName>
        <fullName evidence="1">GntR family transcriptional regulator</fullName>
    </submittedName>
</protein>
<dbReference type="EMBL" id="CP045272">
    <property type="protein sequence ID" value="QJX78200.1"/>
    <property type="molecule type" value="Genomic_DNA"/>
</dbReference>
<accession>A0A6M6DU49</accession>
<sequence>MKLMQQFEVRRNTLREAIQSVVHTGRLQTKQGKAYPKADIQLHKTMLEASHKSRVN</sequence>
<organism evidence="1 2">
    <name type="scientific">Priestia megaterium</name>
    <name type="common">Bacillus megaterium</name>
    <dbReference type="NCBI Taxonomy" id="1404"/>
    <lineage>
        <taxon>Bacteria</taxon>
        <taxon>Bacillati</taxon>
        <taxon>Bacillota</taxon>
        <taxon>Bacilli</taxon>
        <taxon>Bacillales</taxon>
        <taxon>Bacillaceae</taxon>
        <taxon>Priestia</taxon>
    </lineage>
</organism>
<gene>
    <name evidence="1" type="ORF">FDZ14_19235</name>
</gene>
<proteinExistence type="predicted"/>
<name>A0A6M6DU49_PRIMG</name>
<evidence type="ECO:0000313" key="2">
    <source>
        <dbReference type="Proteomes" id="UP000501076"/>
    </source>
</evidence>
<dbReference type="InterPro" id="IPR036388">
    <property type="entry name" value="WH-like_DNA-bd_sf"/>
</dbReference>
<dbReference type="Gene3D" id="1.10.10.10">
    <property type="entry name" value="Winged helix-like DNA-binding domain superfamily/Winged helix DNA-binding domain"/>
    <property type="match status" value="1"/>
</dbReference>
<dbReference type="AlphaFoldDB" id="A0A6M6DU49"/>
<evidence type="ECO:0000313" key="1">
    <source>
        <dbReference type="EMBL" id="QJX78200.1"/>
    </source>
</evidence>
<reference evidence="1 2" key="1">
    <citation type="submission" date="2019-10" db="EMBL/GenBank/DDBJ databases">
        <title>Complete genome sequences for adaption low water activity.</title>
        <authorList>
            <person name="Zhao L."/>
            <person name="Zhong J."/>
        </authorList>
    </citation>
    <scope>NUCLEOTIDE SEQUENCE [LARGE SCALE GENOMIC DNA]</scope>
    <source>
        <strain evidence="1 2">FDU301</strain>
    </source>
</reference>